<dbReference type="GO" id="GO:0010340">
    <property type="term" value="F:carboxyl-O-methyltransferase activity"/>
    <property type="evidence" value="ECO:0007669"/>
    <property type="project" value="UniProtKB-UniRule"/>
</dbReference>
<comment type="function">
    <text evidence="8">Converts the free carboxyl group of a malonyl-thioester to its methyl ester by transfer of a methyl group from S-adenosyl-L-methionine (SAM). It allows to synthesize pimeloyl-ACP via the fatty acid synthetic pathway.</text>
</comment>
<dbReference type="InterPro" id="IPR029063">
    <property type="entry name" value="SAM-dependent_MTases_sf"/>
</dbReference>
<dbReference type="InterPro" id="IPR050602">
    <property type="entry name" value="Malonyl-ACP_OMT"/>
</dbReference>
<dbReference type="AlphaFoldDB" id="A0A178JDS2"/>
<evidence type="ECO:0000313" key="10">
    <source>
        <dbReference type="EMBL" id="MDC5743006.1"/>
    </source>
</evidence>
<dbReference type="PANTHER" id="PTHR13090:SF1">
    <property type="entry name" value="ARGININE-HYDROXYLASE NDUFAF5, MITOCHONDRIAL"/>
    <property type="match status" value="1"/>
</dbReference>
<dbReference type="GO" id="GO:0032259">
    <property type="term" value="P:methylation"/>
    <property type="evidence" value="ECO:0007669"/>
    <property type="project" value="UniProtKB-KW"/>
</dbReference>
<evidence type="ECO:0000256" key="5">
    <source>
        <dbReference type="ARBA" id="ARBA00022679"/>
    </source>
</evidence>
<keyword evidence="7 8" id="KW-0093">Biotin biosynthesis</keyword>
<dbReference type="SUPFAM" id="SSF53335">
    <property type="entry name" value="S-adenosyl-L-methionine-dependent methyltransferases"/>
    <property type="match status" value="1"/>
</dbReference>
<evidence type="ECO:0000256" key="2">
    <source>
        <dbReference type="ARBA" id="ARBA00004746"/>
    </source>
</evidence>
<accession>A0A178JDS2</accession>
<name>A0A178JDS2_9VIBR</name>
<comment type="pathway">
    <text evidence="2 8">Cofactor biosynthesis; biotin biosynthesis.</text>
</comment>
<dbReference type="PANTHER" id="PTHR13090">
    <property type="entry name" value="ARGININE-HYDROXYLASE NDUFAF5, MITOCHONDRIAL"/>
    <property type="match status" value="1"/>
</dbReference>
<gene>
    <name evidence="8 10" type="primary">bioC</name>
    <name evidence="11" type="ORF">AZ468_02625</name>
    <name evidence="10" type="ORF">OPW20_23385</name>
</gene>
<evidence type="ECO:0000256" key="7">
    <source>
        <dbReference type="ARBA" id="ARBA00022756"/>
    </source>
</evidence>
<dbReference type="NCBIfam" id="TIGR02072">
    <property type="entry name" value="BioC"/>
    <property type="match status" value="1"/>
</dbReference>
<dbReference type="EMBL" id="JAPFIT010000031">
    <property type="protein sequence ID" value="MDC5743006.1"/>
    <property type="molecule type" value="Genomic_DNA"/>
</dbReference>
<comment type="catalytic activity">
    <reaction evidence="1 8">
        <text>malonyl-[ACP] + S-adenosyl-L-methionine = malonyl-[ACP] methyl ester + S-adenosyl-L-homocysteine</text>
        <dbReference type="Rhea" id="RHEA:17105"/>
        <dbReference type="Rhea" id="RHEA-COMP:9623"/>
        <dbReference type="Rhea" id="RHEA-COMP:9954"/>
        <dbReference type="ChEBI" id="CHEBI:57856"/>
        <dbReference type="ChEBI" id="CHEBI:59789"/>
        <dbReference type="ChEBI" id="CHEBI:78449"/>
        <dbReference type="ChEBI" id="CHEBI:78845"/>
        <dbReference type="EC" id="2.1.1.197"/>
    </reaction>
</comment>
<evidence type="ECO:0000313" key="11">
    <source>
        <dbReference type="EMBL" id="OAN00036.1"/>
    </source>
</evidence>
<dbReference type="GO" id="GO:0009102">
    <property type="term" value="P:biotin biosynthetic process"/>
    <property type="evidence" value="ECO:0007669"/>
    <property type="project" value="UniProtKB-UniRule"/>
</dbReference>
<dbReference type="GO" id="GO:0102130">
    <property type="term" value="F:malonyl-CoA methyltransferase activity"/>
    <property type="evidence" value="ECO:0007669"/>
    <property type="project" value="UniProtKB-EC"/>
</dbReference>
<keyword evidence="13" id="KW-1185">Reference proteome</keyword>
<evidence type="ECO:0000259" key="9">
    <source>
        <dbReference type="Pfam" id="PF08241"/>
    </source>
</evidence>
<evidence type="ECO:0000256" key="8">
    <source>
        <dbReference type="HAMAP-Rule" id="MF_00835"/>
    </source>
</evidence>
<evidence type="ECO:0000313" key="13">
    <source>
        <dbReference type="Proteomes" id="UP001150001"/>
    </source>
</evidence>
<feature type="domain" description="Methyltransferase type 11" evidence="9">
    <location>
        <begin position="57"/>
        <end position="149"/>
    </location>
</feature>
<dbReference type="UniPathway" id="UPA00078"/>
<keyword evidence="5 8" id="KW-0808">Transferase</keyword>
<dbReference type="RefSeq" id="WP_069665996.1">
    <property type="nucleotide sequence ID" value="NZ_CP064858.1"/>
</dbReference>
<evidence type="ECO:0000256" key="3">
    <source>
        <dbReference type="ARBA" id="ARBA00012327"/>
    </source>
</evidence>
<evidence type="ECO:0000313" key="12">
    <source>
        <dbReference type="Proteomes" id="UP000094761"/>
    </source>
</evidence>
<proteinExistence type="inferred from homology"/>
<dbReference type="Gene3D" id="3.40.50.150">
    <property type="entry name" value="Vaccinia Virus protein VP39"/>
    <property type="match status" value="1"/>
</dbReference>
<dbReference type="InterPro" id="IPR013216">
    <property type="entry name" value="Methyltransf_11"/>
</dbReference>
<keyword evidence="6 8" id="KW-0949">S-adenosyl-L-methionine</keyword>
<keyword evidence="4 8" id="KW-0489">Methyltransferase</keyword>
<organism evidence="11 12">
    <name type="scientific">Vibrio europaeus</name>
    <dbReference type="NCBI Taxonomy" id="300876"/>
    <lineage>
        <taxon>Bacteria</taxon>
        <taxon>Pseudomonadati</taxon>
        <taxon>Pseudomonadota</taxon>
        <taxon>Gammaproteobacteria</taxon>
        <taxon>Vibrionales</taxon>
        <taxon>Vibrionaceae</taxon>
        <taxon>Vibrio</taxon>
        <taxon>Vibrio oreintalis group</taxon>
    </lineage>
</organism>
<reference evidence="11 12" key="1">
    <citation type="submission" date="2016-03" db="EMBL/GenBank/DDBJ databases">
        <title>Draft genome sequence of the Vibrio tubiashii subs. europaeus.</title>
        <authorList>
            <person name="Spinard E."/>
            <person name="Dubert J."/>
            <person name="Nelson D.R."/>
            <person name="Barja J.L."/>
        </authorList>
    </citation>
    <scope>NUCLEOTIDE SEQUENCE [LARGE SCALE GENOMIC DNA]</scope>
    <source>
        <strain evidence="12">PP-638</strain>
        <strain evidence="11">PP2-638</strain>
    </source>
</reference>
<dbReference type="GeneID" id="78074573"/>
<dbReference type="Proteomes" id="UP001150001">
    <property type="component" value="Unassembled WGS sequence"/>
</dbReference>
<dbReference type="InterPro" id="IPR011814">
    <property type="entry name" value="BioC"/>
</dbReference>
<dbReference type="OrthoDB" id="9760689at2"/>
<dbReference type="GO" id="GO:0008757">
    <property type="term" value="F:S-adenosylmethionine-dependent methyltransferase activity"/>
    <property type="evidence" value="ECO:0007669"/>
    <property type="project" value="InterPro"/>
</dbReference>
<evidence type="ECO:0000256" key="4">
    <source>
        <dbReference type="ARBA" id="ARBA00022603"/>
    </source>
</evidence>
<protein>
    <recommendedName>
        <fullName evidence="3 8">Malonyl-[acyl-carrier protein] O-methyltransferase</fullName>
        <shortName evidence="8">Malonyl-ACP O-methyltransferase</shortName>
        <ecNumber evidence="3 8">2.1.1.197</ecNumber>
    </recommendedName>
    <alternativeName>
        <fullName evidence="8">Biotin synthesis protein BioC</fullName>
    </alternativeName>
</protein>
<dbReference type="EC" id="2.1.1.197" evidence="3 8"/>
<reference evidence="10" key="2">
    <citation type="submission" date="2022-11" db="EMBL/GenBank/DDBJ databases">
        <title>Role of the vibriolysin VemA secreted by the emergent pathogen Vibrio europaeus in the colonization of Manila clam mucus.</title>
        <authorList>
            <person name="Martinez C."/>
            <person name="Rodriguez S."/>
            <person name="Vences A."/>
            <person name="Barja J.L."/>
            <person name="Toranzo A.E."/>
            <person name="Dubert J."/>
        </authorList>
    </citation>
    <scope>NUCLEOTIDE SEQUENCE</scope>
    <source>
        <strain evidence="10">3454</strain>
    </source>
</reference>
<evidence type="ECO:0000256" key="6">
    <source>
        <dbReference type="ARBA" id="ARBA00022691"/>
    </source>
</evidence>
<dbReference type="Pfam" id="PF08241">
    <property type="entry name" value="Methyltransf_11"/>
    <property type="match status" value="1"/>
</dbReference>
<dbReference type="Proteomes" id="UP000094761">
    <property type="component" value="Unassembled WGS sequence"/>
</dbReference>
<dbReference type="CDD" id="cd02440">
    <property type="entry name" value="AdoMet_MTases"/>
    <property type="match status" value="1"/>
</dbReference>
<sequence length="267" mass="29839">MNQAVVIDTKDMVDKTAIAEAFGRAANTYDQHAAFQRDVGHRLLDKMPQNLTGKTVLDIGCGTGYFSFELVKRGATVVCFDLSDKMLAEAKLRCGVTNVHYQQGDAECLPFKSNEFDYVFSSLALQWCDDLSIPLREIKRVVKPKGCAYLSTLLDGSLLELKQAWAKIDSYQHVNDFIPFNQVKIALAQSECHAHQLDLAPIKVWYETSFALMRDLKGIGATHIDGRANGLTSRSALLRVEDEYQTYRNHQGLLPATYQVCLGVINL</sequence>
<comment type="similarity">
    <text evidence="8">Belongs to the methyltransferase superfamily.</text>
</comment>
<evidence type="ECO:0000256" key="1">
    <source>
        <dbReference type="ARBA" id="ARBA00000852"/>
    </source>
</evidence>
<comment type="caution">
    <text evidence="11">The sequence shown here is derived from an EMBL/GenBank/DDBJ whole genome shotgun (WGS) entry which is preliminary data.</text>
</comment>
<dbReference type="HAMAP" id="MF_00835">
    <property type="entry name" value="BioC"/>
    <property type="match status" value="1"/>
</dbReference>
<dbReference type="EMBL" id="LUAX01000001">
    <property type="protein sequence ID" value="OAN00036.1"/>
    <property type="molecule type" value="Genomic_DNA"/>
</dbReference>